<feature type="transmembrane region" description="Helical" evidence="2">
    <location>
        <begin position="12"/>
        <end position="34"/>
    </location>
</feature>
<sequence length="176" mass="18873">MASAPDRPPLRRSAILASVAAVMLAVVGIALVIWGWPMTSPTQVAAVRWAMVPITLSVLAPVTQMAAVRQVWRRGVAWLYATLAVAFLAGFVWMVVSIASGGDSLLPAALAWTGLGIAFVHLAGIAVAQEVRTVRWEQEQLDTDDGLSDEPAVPVEVLRGEDAPDDHRTETDQERP</sequence>
<protein>
    <submittedName>
        <fullName evidence="3">Uncharacterized protein</fullName>
    </submittedName>
</protein>
<reference evidence="3 4" key="1">
    <citation type="submission" date="2017-07" db="EMBL/GenBank/DDBJ databases">
        <title>Draft whole genome sequences of clinical Proprionibacteriaceae strains.</title>
        <authorList>
            <person name="Bernier A.-M."/>
            <person name="Bernard K."/>
            <person name="Domingo M.-C."/>
        </authorList>
    </citation>
    <scope>NUCLEOTIDE SEQUENCE [LARGE SCALE GENOMIC DNA]</scope>
    <source>
        <strain evidence="3 4">NML 160184</strain>
    </source>
</reference>
<proteinExistence type="predicted"/>
<feature type="transmembrane region" description="Helical" evidence="2">
    <location>
        <begin position="105"/>
        <end position="128"/>
    </location>
</feature>
<dbReference type="RefSeq" id="WP_094450563.1">
    <property type="nucleotide sequence ID" value="NZ_NMVI01000015.1"/>
</dbReference>
<feature type="transmembrane region" description="Helical" evidence="2">
    <location>
        <begin position="46"/>
        <end position="66"/>
    </location>
</feature>
<feature type="compositionally biased region" description="Basic and acidic residues" evidence="1">
    <location>
        <begin position="158"/>
        <end position="176"/>
    </location>
</feature>
<gene>
    <name evidence="3" type="ORF">CGZ92_06470</name>
</gene>
<evidence type="ECO:0000256" key="2">
    <source>
        <dbReference type="SAM" id="Phobius"/>
    </source>
</evidence>
<keyword evidence="2" id="KW-0472">Membrane</keyword>
<name>A0A255E8K5_9ACTN</name>
<evidence type="ECO:0000313" key="3">
    <source>
        <dbReference type="EMBL" id="OYN87898.1"/>
    </source>
</evidence>
<feature type="compositionally biased region" description="Acidic residues" evidence="1">
    <location>
        <begin position="139"/>
        <end position="148"/>
    </location>
</feature>
<dbReference type="Proteomes" id="UP000216533">
    <property type="component" value="Unassembled WGS sequence"/>
</dbReference>
<accession>A0A255E8K5</accession>
<dbReference type="EMBL" id="NMVI01000015">
    <property type="protein sequence ID" value="OYN87898.1"/>
    <property type="molecule type" value="Genomic_DNA"/>
</dbReference>
<evidence type="ECO:0000256" key="1">
    <source>
        <dbReference type="SAM" id="MobiDB-lite"/>
    </source>
</evidence>
<comment type="caution">
    <text evidence="3">The sequence shown here is derived from an EMBL/GenBank/DDBJ whole genome shotgun (WGS) entry which is preliminary data.</text>
</comment>
<feature type="transmembrane region" description="Helical" evidence="2">
    <location>
        <begin position="78"/>
        <end position="99"/>
    </location>
</feature>
<keyword evidence="2" id="KW-1133">Transmembrane helix</keyword>
<organism evidence="3 4">
    <name type="scientific">Parenemella sanctibonifatiensis</name>
    <dbReference type="NCBI Taxonomy" id="2016505"/>
    <lineage>
        <taxon>Bacteria</taxon>
        <taxon>Bacillati</taxon>
        <taxon>Actinomycetota</taxon>
        <taxon>Actinomycetes</taxon>
        <taxon>Propionibacteriales</taxon>
        <taxon>Propionibacteriaceae</taxon>
        <taxon>Parenemella</taxon>
    </lineage>
</organism>
<feature type="region of interest" description="Disordered" evidence="1">
    <location>
        <begin position="139"/>
        <end position="176"/>
    </location>
</feature>
<evidence type="ECO:0000313" key="4">
    <source>
        <dbReference type="Proteomes" id="UP000216533"/>
    </source>
</evidence>
<keyword evidence="2" id="KW-0812">Transmembrane</keyword>
<dbReference type="AlphaFoldDB" id="A0A255E8K5"/>